<dbReference type="Proteomes" id="UP000031327">
    <property type="component" value="Unassembled WGS sequence"/>
</dbReference>
<dbReference type="RefSeq" id="WP_039610594.1">
    <property type="nucleotide sequence ID" value="NZ_JWIC01000007.1"/>
</dbReference>
<dbReference type="PROSITE" id="PS51766">
    <property type="entry name" value="DOCKERIN"/>
    <property type="match status" value="1"/>
</dbReference>
<gene>
    <name evidence="2" type="ORF">JF50_17045</name>
</gene>
<dbReference type="OrthoDB" id="6091599at2"/>
<proteinExistence type="predicted"/>
<name>A0A0C1QLS9_9GAMM</name>
<dbReference type="EMBL" id="JWIC01000007">
    <property type="protein sequence ID" value="KID56022.1"/>
    <property type="molecule type" value="Genomic_DNA"/>
</dbReference>
<dbReference type="Pfam" id="PF00404">
    <property type="entry name" value="Dockerin_1"/>
    <property type="match status" value="1"/>
</dbReference>
<evidence type="ECO:0000313" key="3">
    <source>
        <dbReference type="Proteomes" id="UP000031327"/>
    </source>
</evidence>
<feature type="domain" description="Dockerin" evidence="1">
    <location>
        <begin position="581"/>
        <end position="647"/>
    </location>
</feature>
<dbReference type="Gene3D" id="2.60.40.4130">
    <property type="match status" value="1"/>
</dbReference>
<dbReference type="GO" id="GO:0004553">
    <property type="term" value="F:hydrolase activity, hydrolyzing O-glycosyl compounds"/>
    <property type="evidence" value="ECO:0007669"/>
    <property type="project" value="InterPro"/>
</dbReference>
<accession>A0A0C1QLS9</accession>
<evidence type="ECO:0000313" key="2">
    <source>
        <dbReference type="EMBL" id="KID56022.1"/>
    </source>
</evidence>
<dbReference type="SUPFAM" id="SSF63446">
    <property type="entry name" value="Type I dockerin domain"/>
    <property type="match status" value="1"/>
</dbReference>
<dbReference type="InterPro" id="IPR016134">
    <property type="entry name" value="Dockerin_dom"/>
</dbReference>
<dbReference type="CDD" id="cd14254">
    <property type="entry name" value="Dockerin_II"/>
    <property type="match status" value="1"/>
</dbReference>
<dbReference type="InterPro" id="IPR018247">
    <property type="entry name" value="EF_Hand_1_Ca_BS"/>
</dbReference>
<dbReference type="InterPro" id="IPR002105">
    <property type="entry name" value="Dockerin_1_rpt"/>
</dbReference>
<dbReference type="InterPro" id="IPR036439">
    <property type="entry name" value="Dockerin_dom_sf"/>
</dbReference>
<dbReference type="PROSITE" id="PS00018">
    <property type="entry name" value="EF_HAND_1"/>
    <property type="match status" value="2"/>
</dbReference>
<comment type="caution">
    <text evidence="2">The sequence shown here is derived from an EMBL/GenBank/DDBJ whole genome shotgun (WGS) entry which is preliminary data.</text>
</comment>
<dbReference type="AlphaFoldDB" id="A0A0C1QLS9"/>
<protein>
    <recommendedName>
        <fullName evidence="1">Dockerin domain-containing protein</fullName>
    </recommendedName>
</protein>
<dbReference type="GO" id="GO:0000272">
    <property type="term" value="P:polysaccharide catabolic process"/>
    <property type="evidence" value="ECO:0007669"/>
    <property type="project" value="InterPro"/>
</dbReference>
<organism evidence="2 3">
    <name type="scientific">Pseudoalteromonas luteoviolacea</name>
    <dbReference type="NCBI Taxonomy" id="43657"/>
    <lineage>
        <taxon>Bacteria</taxon>
        <taxon>Pseudomonadati</taxon>
        <taxon>Pseudomonadota</taxon>
        <taxon>Gammaproteobacteria</taxon>
        <taxon>Alteromonadales</taxon>
        <taxon>Pseudoalteromonadaceae</taxon>
        <taxon>Pseudoalteromonas</taxon>
    </lineage>
</organism>
<sequence length="649" mass="71664">MQTVDIEYRSQVLDQMPAITSLNEGGYIVLWTAEISGNSYIYGQRYDQNNVKIGHPTRINTNAKRASRAPHILPLTDGKLLVTWQNYWVRSINGRKLNHDGSFASSEFELTPITAPVNNYNRRAAALKNGWFIIGWGDRDRQNPVVYARAFSPSGIPFDQRIDIISSNEKLYRENPSLIAFDDNSFVLTWAASSNIYVRRFDANHKPLGQELRINREGLTNGKDTDIQHLPNGGFLVVWRGFDVHSDSYGIHGQRFNADGSVAGENFTLVQNTSSSTHTQPKITVLDSGALVVTWTAPDADGLGVFAQAFNQNGDKLGDAFQVNDTVKGSQKLPNLTALSNEQFAISWLSSPNNNDEWTVHIQKYQLPSGPKNSVIPTLPTGPIYEGDTIPLNLDVQGSHIYGIKAIITVNAPKKASFSGGHLGSFIPENERLDSPLQYSDARWEASATLVPPHKAKTGEGQFATATLLAKQTGEVSLRIETKFTGEDGSLMFEHSAAHSLTIYESVILTGNIKTLTENADYQDITLTYNTQPVAIKPDGSFYIQAQLTPGLLTISSPGFLTAKAEYHFKTGQKDIHFGEIALIPGDVNQDNAINIADFTLFMSHYRSHASEPTYLFIADFNKDGQINIKDLTLLGKHFGKFGDQPINP</sequence>
<evidence type="ECO:0000259" key="1">
    <source>
        <dbReference type="PROSITE" id="PS51766"/>
    </source>
</evidence>
<reference evidence="2 3" key="1">
    <citation type="submission" date="2014-12" db="EMBL/GenBank/DDBJ databases">
        <title>Draft Genome Sequence of Pseudoalteromonas luteoviolacea HI1.</title>
        <authorList>
            <person name="Asahina A.Y."/>
            <person name="Hadfield M.G."/>
        </authorList>
    </citation>
    <scope>NUCLEOTIDE SEQUENCE [LARGE SCALE GENOMIC DNA]</scope>
    <source>
        <strain evidence="2 3">HI1</strain>
    </source>
</reference>